<dbReference type="PANTHER" id="PTHR34293">
    <property type="entry name" value="HTH-TYPE TRANSCRIPTIONAL REGULATOR TRMBL2"/>
    <property type="match status" value="1"/>
</dbReference>
<feature type="non-terminal residue" evidence="2">
    <location>
        <position position="105"/>
    </location>
</feature>
<organism evidence="2 3">
    <name type="scientific">Candidatus Iainarchaeum sp</name>
    <dbReference type="NCBI Taxonomy" id="3101447"/>
    <lineage>
        <taxon>Archaea</taxon>
        <taxon>Candidatus Iainarchaeota</taxon>
        <taxon>Candidatus Iainarchaeia</taxon>
        <taxon>Candidatus Iainarchaeales</taxon>
        <taxon>Candidatus Iainarchaeaceae</taxon>
        <taxon>Candidatus Iainarchaeum</taxon>
    </lineage>
</organism>
<reference evidence="2" key="2">
    <citation type="submission" date="2021-05" db="EMBL/GenBank/DDBJ databases">
        <title>Protein family content uncovers lineage relationships and bacterial pathway maintenance mechanisms in DPANN archaea.</title>
        <authorList>
            <person name="Castelle C.J."/>
            <person name="Meheust R."/>
            <person name="Jaffe A.L."/>
            <person name="Seitz K."/>
            <person name="Gong X."/>
            <person name="Baker B.J."/>
            <person name="Banfield J.F."/>
        </authorList>
    </citation>
    <scope>NUCLEOTIDE SEQUENCE</scope>
    <source>
        <strain evidence="2">RIFCSPHIGHO2_01_FULL_AR10_44_11</strain>
    </source>
</reference>
<dbReference type="AlphaFoldDB" id="A0A8T4L1M7"/>
<feature type="domain" description="Transcription regulator TrmB N-terminal" evidence="1">
    <location>
        <begin position="6"/>
        <end position="74"/>
    </location>
</feature>
<name>A0A8T4L1M7_9ARCH</name>
<dbReference type="InterPro" id="IPR036388">
    <property type="entry name" value="WH-like_DNA-bd_sf"/>
</dbReference>
<dbReference type="InterPro" id="IPR002831">
    <property type="entry name" value="Tscrpt_reg_TrmB_N"/>
</dbReference>
<comment type="caution">
    <text evidence="2">The sequence shown here is derived from an EMBL/GenBank/DDBJ whole genome shotgun (WGS) entry which is preliminary data.</text>
</comment>
<reference evidence="2" key="1">
    <citation type="submission" date="2021-03" db="EMBL/GenBank/DDBJ databases">
        <authorList>
            <person name="Jaffe A."/>
        </authorList>
    </citation>
    <scope>NUCLEOTIDE SEQUENCE</scope>
    <source>
        <strain evidence="2">RIFCSPHIGHO2_01_FULL_AR10_44_11</strain>
    </source>
</reference>
<dbReference type="SUPFAM" id="SSF46785">
    <property type="entry name" value="Winged helix' DNA-binding domain"/>
    <property type="match status" value="1"/>
</dbReference>
<gene>
    <name evidence="2" type="ORF">J4415_00060</name>
</gene>
<proteinExistence type="predicted"/>
<accession>A0A8T4L1M7</accession>
<evidence type="ECO:0000313" key="3">
    <source>
        <dbReference type="Proteomes" id="UP000677687"/>
    </source>
</evidence>
<protein>
    <submittedName>
        <fullName evidence="2">TrmB family transcriptional regulator</fullName>
    </submittedName>
</protein>
<dbReference type="InterPro" id="IPR036390">
    <property type="entry name" value="WH_DNA-bd_sf"/>
</dbReference>
<evidence type="ECO:0000313" key="2">
    <source>
        <dbReference type="EMBL" id="MBS3057006.1"/>
    </source>
</evidence>
<dbReference type="InterPro" id="IPR051797">
    <property type="entry name" value="TrmB-like"/>
</dbReference>
<dbReference type="EMBL" id="JAGVWD010000002">
    <property type="protein sequence ID" value="MBS3057006.1"/>
    <property type="molecule type" value="Genomic_DNA"/>
</dbReference>
<evidence type="ECO:0000259" key="1">
    <source>
        <dbReference type="Pfam" id="PF01978"/>
    </source>
</evidence>
<sequence length="105" mass="11793">MDISVLEDLGLTEIESKVYLTLLGLGTSGAGQIIKKTALHKATVYNTLDKLIEKGIASFIIVGKERIFRAEPPETFLDMLKYKEQRFREILPELKQKAGALKVEE</sequence>
<dbReference type="PANTHER" id="PTHR34293:SF1">
    <property type="entry name" value="HTH-TYPE TRANSCRIPTIONAL REGULATOR TRMBL2"/>
    <property type="match status" value="1"/>
</dbReference>
<dbReference type="Pfam" id="PF01978">
    <property type="entry name" value="TrmB"/>
    <property type="match status" value="1"/>
</dbReference>
<dbReference type="Proteomes" id="UP000677687">
    <property type="component" value="Unassembled WGS sequence"/>
</dbReference>
<dbReference type="Gene3D" id="1.10.10.10">
    <property type="entry name" value="Winged helix-like DNA-binding domain superfamily/Winged helix DNA-binding domain"/>
    <property type="match status" value="1"/>
</dbReference>